<dbReference type="EMBL" id="VSRL01000106">
    <property type="protein sequence ID" value="NKE60062.1"/>
    <property type="molecule type" value="Genomic_DNA"/>
</dbReference>
<reference evidence="2 3" key="1">
    <citation type="submission" date="2019-08" db="EMBL/GenBank/DDBJ databases">
        <title>Lentzea from Indian Himalayas.</title>
        <authorList>
            <person name="Mandal S."/>
            <person name="Mallick Gupta A."/>
            <person name="Maiti P.K."/>
            <person name="Sarkar J."/>
            <person name="Mandal S."/>
        </authorList>
    </citation>
    <scope>NUCLEOTIDE SEQUENCE [LARGE SCALE GENOMIC DNA]</scope>
    <source>
        <strain evidence="2 3">PSKA42</strain>
    </source>
</reference>
<name>A0ABX1FMA7_9PSEU</name>
<dbReference type="InterPro" id="IPR036390">
    <property type="entry name" value="WH_DNA-bd_sf"/>
</dbReference>
<gene>
    <name evidence="2" type="ORF">FXN61_25975</name>
</gene>
<dbReference type="PANTHER" id="PTHR47691:SF3">
    <property type="entry name" value="HTH-TYPE TRANSCRIPTIONAL REGULATOR RV0890C-RELATED"/>
    <property type="match status" value="1"/>
</dbReference>
<protein>
    <submittedName>
        <fullName evidence="2">Tetratricopeptide repeat protein</fullName>
    </submittedName>
</protein>
<evidence type="ECO:0000313" key="2">
    <source>
        <dbReference type="EMBL" id="NKE60062.1"/>
    </source>
</evidence>
<evidence type="ECO:0000313" key="3">
    <source>
        <dbReference type="Proteomes" id="UP001515943"/>
    </source>
</evidence>
<dbReference type="SUPFAM" id="SSF46785">
    <property type="entry name" value="Winged helix' DNA-binding domain"/>
    <property type="match status" value="1"/>
</dbReference>
<dbReference type="RefSeq" id="WP_167976723.1">
    <property type="nucleotide sequence ID" value="NZ_VSRL01000106.1"/>
</dbReference>
<accession>A0ABX1FMA7</accession>
<keyword evidence="1" id="KW-0802">TPR repeat</keyword>
<dbReference type="Gene3D" id="1.25.40.10">
    <property type="entry name" value="Tetratricopeptide repeat domain"/>
    <property type="match status" value="2"/>
</dbReference>
<proteinExistence type="predicted"/>
<dbReference type="PANTHER" id="PTHR47691">
    <property type="entry name" value="REGULATOR-RELATED"/>
    <property type="match status" value="1"/>
</dbReference>
<comment type="caution">
    <text evidence="2">The sequence shown here is derived from an EMBL/GenBank/DDBJ whole genome shotgun (WGS) entry which is preliminary data.</text>
</comment>
<dbReference type="SUPFAM" id="SSF52540">
    <property type="entry name" value="P-loop containing nucleoside triphosphate hydrolases"/>
    <property type="match status" value="1"/>
</dbReference>
<dbReference type="Proteomes" id="UP001515943">
    <property type="component" value="Unassembled WGS sequence"/>
</dbReference>
<organism evidence="2 3">
    <name type="scientific">Lentzea indica</name>
    <dbReference type="NCBI Taxonomy" id="2604800"/>
    <lineage>
        <taxon>Bacteria</taxon>
        <taxon>Bacillati</taxon>
        <taxon>Actinomycetota</taxon>
        <taxon>Actinomycetes</taxon>
        <taxon>Pseudonocardiales</taxon>
        <taxon>Pseudonocardiaceae</taxon>
        <taxon>Lentzea</taxon>
    </lineage>
</organism>
<sequence>RVQLPAPPAPFVGREDVLERLDAVRDTSTLIISAIAGAGGIGKSWLALHWPHRNAERFPDGQLFVDLRGFSPGSEPMDPAVAVRGFLDALGVEPSRIPVEQHAQAAMFRSLVADRRMLLVLDNAADAAQVVPLLPGTDTCTVVVTSRSTLTGLVTGHGAHQLSVDTLTPDEAAGVLTARLGSARIEAEPDAVAELIGLCGGFPLALSIIAGRASTQPHLTLAALASELRESALDALDDIDPAASLPAVLSSSHRALTAEQAEVFSLLAIAPGPDISLAAVSSLTGLGEQRARNVLRALTQASLVVQDADGRYRMHDLIRRYAADLAGDTTVALQRLLGFYAHTAFAADTVLESYRQLIELEPAPPGVEPSPMPDIGSALAWFAAEHANLLAAQRIAAERGHHSRAWEIAWALNNFHYRLGHRHDQLEVWRIGASSVEHLADPISLALALRLLGRALVVLGQNEEAIAHMHRALELAAKQEDAGHQGHAHYTLASAWEREGDDRKALAHAQQALALYREVGQPSWEGNALNAVGWYHARLGEHDAALENCRAALALYRRIDDLDGQGQTLDSLGFTEHQSGAYADAVVHYRESIALYRVLGNLVETADTLERLGDSHFALGAQAEARAVWEEALELYRQQGRDEEAAQLEKRLA</sequence>
<dbReference type="SUPFAM" id="SSF48452">
    <property type="entry name" value="TPR-like"/>
    <property type="match status" value="2"/>
</dbReference>
<dbReference type="Gene3D" id="3.40.50.300">
    <property type="entry name" value="P-loop containing nucleotide triphosphate hydrolases"/>
    <property type="match status" value="1"/>
</dbReference>
<dbReference type="PRINTS" id="PR00364">
    <property type="entry name" value="DISEASERSIST"/>
</dbReference>
<feature type="non-terminal residue" evidence="2">
    <location>
        <position position="1"/>
    </location>
</feature>
<dbReference type="PROSITE" id="PS50005">
    <property type="entry name" value="TPR"/>
    <property type="match status" value="1"/>
</dbReference>
<dbReference type="SMART" id="SM00028">
    <property type="entry name" value="TPR"/>
    <property type="match status" value="5"/>
</dbReference>
<dbReference type="Pfam" id="PF13374">
    <property type="entry name" value="TPR_10"/>
    <property type="match status" value="1"/>
</dbReference>
<dbReference type="Gene3D" id="1.10.10.10">
    <property type="entry name" value="Winged helix-like DNA-binding domain superfamily/Winged helix DNA-binding domain"/>
    <property type="match status" value="1"/>
</dbReference>
<dbReference type="InterPro" id="IPR027417">
    <property type="entry name" value="P-loop_NTPase"/>
</dbReference>
<dbReference type="InterPro" id="IPR036388">
    <property type="entry name" value="WH-like_DNA-bd_sf"/>
</dbReference>
<keyword evidence="3" id="KW-1185">Reference proteome</keyword>
<dbReference type="Pfam" id="PF13424">
    <property type="entry name" value="TPR_12"/>
    <property type="match status" value="2"/>
</dbReference>
<dbReference type="InterPro" id="IPR019734">
    <property type="entry name" value="TPR_rpt"/>
</dbReference>
<dbReference type="InterPro" id="IPR011990">
    <property type="entry name" value="TPR-like_helical_dom_sf"/>
</dbReference>
<evidence type="ECO:0000256" key="1">
    <source>
        <dbReference type="PROSITE-ProRule" id="PRU00339"/>
    </source>
</evidence>
<feature type="repeat" description="TPR" evidence="1">
    <location>
        <begin position="446"/>
        <end position="479"/>
    </location>
</feature>